<feature type="compositionally biased region" description="Basic and acidic residues" evidence="6">
    <location>
        <begin position="100"/>
        <end position="110"/>
    </location>
</feature>
<dbReference type="SUPFAM" id="SSF56112">
    <property type="entry name" value="Protein kinase-like (PK-like)"/>
    <property type="match status" value="1"/>
</dbReference>
<dbReference type="InterPro" id="IPR004147">
    <property type="entry name" value="ABC1_dom"/>
</dbReference>
<evidence type="ECO:0000256" key="4">
    <source>
        <dbReference type="ARBA" id="ARBA00022741"/>
    </source>
</evidence>
<evidence type="ECO:0000313" key="8">
    <source>
        <dbReference type="EMBL" id="KAK6182218.1"/>
    </source>
</evidence>
<organism evidence="8 9">
    <name type="scientific">Patella caerulea</name>
    <name type="common">Rayed Mediterranean limpet</name>
    <dbReference type="NCBI Taxonomy" id="87958"/>
    <lineage>
        <taxon>Eukaryota</taxon>
        <taxon>Metazoa</taxon>
        <taxon>Spiralia</taxon>
        <taxon>Lophotrochozoa</taxon>
        <taxon>Mollusca</taxon>
        <taxon>Gastropoda</taxon>
        <taxon>Patellogastropoda</taxon>
        <taxon>Patelloidea</taxon>
        <taxon>Patellidae</taxon>
        <taxon>Patella</taxon>
    </lineage>
</organism>
<keyword evidence="3" id="KW-0808">Transferase</keyword>
<evidence type="ECO:0000256" key="1">
    <source>
        <dbReference type="ARBA" id="ARBA00004749"/>
    </source>
</evidence>
<keyword evidence="9" id="KW-1185">Reference proteome</keyword>
<dbReference type="Proteomes" id="UP001347796">
    <property type="component" value="Unassembled WGS sequence"/>
</dbReference>
<dbReference type="InterPro" id="IPR051409">
    <property type="entry name" value="Atypical_kinase_ADCK"/>
</dbReference>
<feature type="compositionally biased region" description="Polar residues" evidence="6">
    <location>
        <begin position="138"/>
        <end position="194"/>
    </location>
</feature>
<keyword evidence="4" id="KW-0547">Nucleotide-binding</keyword>
<comment type="pathway">
    <text evidence="1">Cofactor biosynthesis; ubiquinone biosynthesis.</text>
</comment>
<evidence type="ECO:0000256" key="2">
    <source>
        <dbReference type="ARBA" id="ARBA00009670"/>
    </source>
</evidence>
<feature type="region of interest" description="Disordered" evidence="6">
    <location>
        <begin position="100"/>
        <end position="194"/>
    </location>
</feature>
<dbReference type="PANTHER" id="PTHR43851">
    <property type="match status" value="1"/>
</dbReference>
<dbReference type="Pfam" id="PF03109">
    <property type="entry name" value="ABC1"/>
    <property type="match status" value="1"/>
</dbReference>
<evidence type="ECO:0000256" key="6">
    <source>
        <dbReference type="SAM" id="MobiDB-lite"/>
    </source>
</evidence>
<evidence type="ECO:0000259" key="7">
    <source>
        <dbReference type="Pfam" id="PF03109"/>
    </source>
</evidence>
<proteinExistence type="inferred from homology"/>
<sequence>MSRRSDLLGIIRGLEQVTRALAENQGKELSRAWKNSSLKASVGNAGFQFENAVSSAIVKRQEVARNVQDTVYDISNQASAVVETVKTKITAASQSLQYKDVKSDDLDTDIRPPPPPEVSPLSDDYIIQASSADIVDPPSTNDSSIPPTSTTDNVTPPINISSASIYPSTSTYPQSKSKKTATSDQTNFRTSTKTTSGAVKFSTPTAAAANILNTAGDTLKAAAKQASKIPVPNFQQSLNARARERKVPATRISRLMSYGGLAAGLGVGAISEITKRTFGLSDNAKGTAILDNSPFLTEANAERIVNTLCRVRGAALKLGQMLSIQDNALINPQLQKIFERVRQSADFMPISQMTKVLNKELGYDWRNKFQSFEDKPFAAASIGQVHKGVLYDGREVAVKIQYPGVAKSIDSDINNLMSVLNVWQILPEGMYIDSVMKVAKRELAWEVDYIREAESGKKFRELLQDDHMLYVPDVIEDLSTDQILTTEFIYGIPLDQCVDLDQDTRNRVSVFIQAP</sequence>
<gene>
    <name evidence="8" type="ORF">SNE40_009949</name>
</gene>
<dbReference type="GO" id="GO:0016740">
    <property type="term" value="F:transferase activity"/>
    <property type="evidence" value="ECO:0007669"/>
    <property type="project" value="UniProtKB-KW"/>
</dbReference>
<dbReference type="PANTHER" id="PTHR43851:SF3">
    <property type="entry name" value="COENZYME Q8"/>
    <property type="match status" value="1"/>
</dbReference>
<accession>A0AAN8PSC4</accession>
<keyword evidence="5" id="KW-0067">ATP-binding</keyword>
<dbReference type="CDD" id="cd13970">
    <property type="entry name" value="ABC1_ADCK3"/>
    <property type="match status" value="1"/>
</dbReference>
<name>A0AAN8PSC4_PATCE</name>
<evidence type="ECO:0000256" key="3">
    <source>
        <dbReference type="ARBA" id="ARBA00022679"/>
    </source>
</evidence>
<feature type="domain" description="ABC1 atypical kinase-like" evidence="7">
    <location>
        <begin position="341"/>
        <end position="508"/>
    </location>
</feature>
<dbReference type="InterPro" id="IPR034646">
    <property type="entry name" value="ADCK3_dom"/>
</dbReference>
<comment type="caution">
    <text evidence="8">The sequence shown here is derived from an EMBL/GenBank/DDBJ whole genome shotgun (WGS) entry which is preliminary data.</text>
</comment>
<dbReference type="GO" id="GO:0005524">
    <property type="term" value="F:ATP binding"/>
    <property type="evidence" value="ECO:0007669"/>
    <property type="project" value="UniProtKB-KW"/>
</dbReference>
<dbReference type="AlphaFoldDB" id="A0AAN8PSC4"/>
<evidence type="ECO:0000256" key="5">
    <source>
        <dbReference type="ARBA" id="ARBA00022840"/>
    </source>
</evidence>
<dbReference type="EMBL" id="JAZGQO010000007">
    <property type="protein sequence ID" value="KAK6182218.1"/>
    <property type="molecule type" value="Genomic_DNA"/>
</dbReference>
<reference evidence="8 9" key="1">
    <citation type="submission" date="2024-01" db="EMBL/GenBank/DDBJ databases">
        <title>The genome of the rayed Mediterranean limpet Patella caerulea (Linnaeus, 1758).</title>
        <authorList>
            <person name="Anh-Thu Weber A."/>
            <person name="Halstead-Nussloch G."/>
        </authorList>
    </citation>
    <scope>NUCLEOTIDE SEQUENCE [LARGE SCALE GENOMIC DNA]</scope>
    <source>
        <strain evidence="8">AATW-2023a</strain>
        <tissue evidence="8">Whole specimen</tissue>
    </source>
</reference>
<comment type="similarity">
    <text evidence="2">Belongs to the protein kinase superfamily. ADCK protein kinase family.</text>
</comment>
<dbReference type="InterPro" id="IPR011009">
    <property type="entry name" value="Kinase-like_dom_sf"/>
</dbReference>
<dbReference type="GO" id="GO:0006744">
    <property type="term" value="P:ubiquinone biosynthetic process"/>
    <property type="evidence" value="ECO:0007669"/>
    <property type="project" value="TreeGrafter"/>
</dbReference>
<protein>
    <recommendedName>
        <fullName evidence="7">ABC1 atypical kinase-like domain-containing protein</fullName>
    </recommendedName>
</protein>
<evidence type="ECO:0000313" key="9">
    <source>
        <dbReference type="Proteomes" id="UP001347796"/>
    </source>
</evidence>